<feature type="transmembrane region" description="Helical" evidence="1">
    <location>
        <begin position="414"/>
        <end position="430"/>
    </location>
</feature>
<name>A0A5B9PBM9_9BACT</name>
<dbReference type="EMBL" id="CP042912">
    <property type="protein sequence ID" value="QEG22430.1"/>
    <property type="molecule type" value="Genomic_DNA"/>
</dbReference>
<dbReference type="PIRSF" id="PIRSF026631">
    <property type="entry name" value="UCP026631"/>
    <property type="match status" value="1"/>
</dbReference>
<keyword evidence="1" id="KW-1133">Transmembrane helix</keyword>
<accession>A0A5B9PBM9</accession>
<feature type="transmembrane region" description="Helical" evidence="1">
    <location>
        <begin position="274"/>
        <end position="298"/>
    </location>
</feature>
<sequence length="545" mass="60577">MSFEPEPIDSGDDDEANEFLHVEAPEVIDEAEIPVAETVELETSFLHPSSLVFTVISQLRQNLIPAIIALFGAAKGNYVFIGIAAVIFVLSIVAATVRYLTLRYSIQNGELAVQSGLLFRRLRKIPTSRIQNIDLVQNVLHRMFGVAEVRVETASGTEPEATLRVLSLKQVEQLRAKVKSAAKSDANVPAIPGIADSEGESTTESTATELLRIPISWLVKAGLSSNRGMVLVGFMFGIYYQNLPDDDRDFRNVRDRIEGMSNIIPDLGDGLQFWAVWTVATLALLLLIRILGVGWFILRFFGYQLTQQGDDFKISCGLFTKVSATVPVKRIQFISIHRSMIMRWLGLASIRIETAGGAGKNSEDATTTVSKRWFVPVVPESKLTELMNVIRPQLDWQEQSFDWQPLAIRASSRFVRGSIIMTFVLMLVGLGVSRPWGWVPGLVLCPLLIWYAVKRSRSTKYARIDKGVVFRSGVFTKKTSITFFEKIQGASLSQTPFDRRWGMRTLSVDTAAAGPASHTIAVRFLDAGFAAKEYQEIVRLASVRN</sequence>
<feature type="transmembrane region" description="Helical" evidence="1">
    <location>
        <begin position="217"/>
        <end position="240"/>
    </location>
</feature>
<keyword evidence="1" id="KW-0812">Transmembrane</keyword>
<dbReference type="Pfam" id="PF03703">
    <property type="entry name" value="bPH_2"/>
    <property type="match status" value="3"/>
</dbReference>
<gene>
    <name evidence="3" type="ORF">MFFC18_23100</name>
</gene>
<proteinExistence type="predicted"/>
<evidence type="ECO:0000259" key="2">
    <source>
        <dbReference type="Pfam" id="PF03703"/>
    </source>
</evidence>
<feature type="domain" description="YdbS-like PH" evidence="2">
    <location>
        <begin position="457"/>
        <end position="525"/>
    </location>
</feature>
<dbReference type="OrthoDB" id="240564at2"/>
<dbReference type="InterPro" id="IPR005182">
    <property type="entry name" value="YdbS-like_PH"/>
</dbReference>
<dbReference type="AlphaFoldDB" id="A0A5B9PBM9"/>
<reference evidence="3 4" key="1">
    <citation type="submission" date="2019-08" db="EMBL/GenBank/DDBJ databases">
        <title>Deep-cultivation of Planctomycetes and their phenomic and genomic characterization uncovers novel biology.</title>
        <authorList>
            <person name="Wiegand S."/>
            <person name="Jogler M."/>
            <person name="Boedeker C."/>
            <person name="Pinto D."/>
            <person name="Vollmers J."/>
            <person name="Rivas-Marin E."/>
            <person name="Kohn T."/>
            <person name="Peeters S.H."/>
            <person name="Heuer A."/>
            <person name="Rast P."/>
            <person name="Oberbeckmann S."/>
            <person name="Bunk B."/>
            <person name="Jeske O."/>
            <person name="Meyerdierks A."/>
            <person name="Storesund J.E."/>
            <person name="Kallscheuer N."/>
            <person name="Luecker S."/>
            <person name="Lage O.M."/>
            <person name="Pohl T."/>
            <person name="Merkel B.J."/>
            <person name="Hornburger P."/>
            <person name="Mueller R.-W."/>
            <person name="Bruemmer F."/>
            <person name="Labrenz M."/>
            <person name="Spormann A.M."/>
            <person name="Op den Camp H."/>
            <person name="Overmann J."/>
            <person name="Amann R."/>
            <person name="Jetten M.S.M."/>
            <person name="Mascher T."/>
            <person name="Medema M.H."/>
            <person name="Devos D.P."/>
            <person name="Kaster A.-K."/>
            <person name="Ovreas L."/>
            <person name="Rohde M."/>
            <person name="Galperin M.Y."/>
            <person name="Jogler C."/>
        </authorList>
    </citation>
    <scope>NUCLEOTIDE SEQUENCE [LARGE SCALE GENOMIC DNA]</scope>
    <source>
        <strain evidence="3 4">FC18</strain>
    </source>
</reference>
<protein>
    <submittedName>
        <fullName evidence="3">Bacterial membrane flanked domain protein</fullName>
    </submittedName>
</protein>
<feature type="domain" description="YdbS-like PH" evidence="2">
    <location>
        <begin position="300"/>
        <end position="359"/>
    </location>
</feature>
<evidence type="ECO:0000313" key="4">
    <source>
        <dbReference type="Proteomes" id="UP000322214"/>
    </source>
</evidence>
<dbReference type="Proteomes" id="UP000322214">
    <property type="component" value="Chromosome"/>
</dbReference>
<evidence type="ECO:0000256" key="1">
    <source>
        <dbReference type="SAM" id="Phobius"/>
    </source>
</evidence>
<dbReference type="PANTHER" id="PTHR34473:SF2">
    <property type="entry name" value="UPF0699 TRANSMEMBRANE PROTEIN YDBT"/>
    <property type="match status" value="1"/>
</dbReference>
<dbReference type="STRING" id="980251.GCA_001642875_04885"/>
<organism evidence="3 4">
    <name type="scientific">Mariniblastus fucicola</name>
    <dbReference type="NCBI Taxonomy" id="980251"/>
    <lineage>
        <taxon>Bacteria</taxon>
        <taxon>Pseudomonadati</taxon>
        <taxon>Planctomycetota</taxon>
        <taxon>Planctomycetia</taxon>
        <taxon>Pirellulales</taxon>
        <taxon>Pirellulaceae</taxon>
        <taxon>Mariniblastus</taxon>
    </lineage>
</organism>
<feature type="transmembrane region" description="Helical" evidence="1">
    <location>
        <begin position="436"/>
        <end position="453"/>
    </location>
</feature>
<dbReference type="PANTHER" id="PTHR34473">
    <property type="entry name" value="UPF0699 TRANSMEMBRANE PROTEIN YDBS"/>
    <property type="match status" value="1"/>
</dbReference>
<feature type="transmembrane region" description="Helical" evidence="1">
    <location>
        <begin position="78"/>
        <end position="100"/>
    </location>
</feature>
<keyword evidence="4" id="KW-1185">Reference proteome</keyword>
<feature type="domain" description="YdbS-like PH" evidence="2">
    <location>
        <begin position="99"/>
        <end position="176"/>
    </location>
</feature>
<evidence type="ECO:0000313" key="3">
    <source>
        <dbReference type="EMBL" id="QEG22430.1"/>
    </source>
</evidence>
<keyword evidence="1" id="KW-0472">Membrane</keyword>
<dbReference type="KEGG" id="mff:MFFC18_23100"/>
<dbReference type="RefSeq" id="WP_075086542.1">
    <property type="nucleotide sequence ID" value="NZ_CP042912.1"/>
</dbReference>
<dbReference type="InterPro" id="IPR014529">
    <property type="entry name" value="UCP026631"/>
</dbReference>